<comment type="subcellular location">
    <subcellularLocation>
        <location evidence="1">Membrane</location>
        <topology evidence="1">Multi-pass membrane protein</topology>
    </subcellularLocation>
</comment>
<dbReference type="EMBL" id="SZPY01000001">
    <property type="protein sequence ID" value="TKI64875.1"/>
    <property type="molecule type" value="Genomic_DNA"/>
</dbReference>
<feature type="transmembrane region" description="Helical" evidence="7">
    <location>
        <begin position="226"/>
        <end position="242"/>
    </location>
</feature>
<evidence type="ECO:0000313" key="10">
    <source>
        <dbReference type="Proteomes" id="UP000307808"/>
    </source>
</evidence>
<feature type="transmembrane region" description="Helical" evidence="7">
    <location>
        <begin position="41"/>
        <end position="65"/>
    </location>
</feature>
<dbReference type="SUPFAM" id="SSF144091">
    <property type="entry name" value="Rhomboid-like"/>
    <property type="match status" value="1"/>
</dbReference>
<gene>
    <name evidence="9" type="ORF">FC770_02595</name>
</gene>
<dbReference type="AlphaFoldDB" id="A0A4U2YV79"/>
<comment type="caution">
    <text evidence="9">The sequence shown here is derived from an EMBL/GenBank/DDBJ whole genome shotgun (WGS) entry which is preliminary data.</text>
</comment>
<dbReference type="Gene3D" id="1.20.1540.10">
    <property type="entry name" value="Rhomboid-like"/>
    <property type="match status" value="1"/>
</dbReference>
<evidence type="ECO:0000256" key="5">
    <source>
        <dbReference type="ARBA" id="ARBA00022989"/>
    </source>
</evidence>
<dbReference type="GO" id="GO:0006508">
    <property type="term" value="P:proteolysis"/>
    <property type="evidence" value="ECO:0007669"/>
    <property type="project" value="UniProtKB-KW"/>
</dbReference>
<sequence length="275" mass="28303">MRDAAVGFQCPDCVSEGAKETRQGLTPFGGKRSANPQATSIGLIAINVAIWVAVVATGGAGSWLADQLMLSPLGSCLANDPGTWFPNATTAELCSQVPGASWHPGLADGAFWQVLTHGFVHVGIWHIALNAMGLWILGPPVERVLGRARFLAVYLLSTLGAGATVFAFADVHSSTLGASGGVFGLMGALLLISWRVGGDVRGLLMLLALNAFITVTIPGISWQGHLGGFVAGAVATAVLVLAPKGPHRARWQWAGLALIGLVIAAAFVARGLALA</sequence>
<dbReference type="GO" id="GO:0004252">
    <property type="term" value="F:serine-type endopeptidase activity"/>
    <property type="evidence" value="ECO:0007669"/>
    <property type="project" value="InterPro"/>
</dbReference>
<dbReference type="Pfam" id="PF01694">
    <property type="entry name" value="Rhomboid"/>
    <property type="match status" value="1"/>
</dbReference>
<dbReference type="OrthoDB" id="9807874at2"/>
<name>A0A4U2YV79_9ACTN</name>
<dbReference type="InterPro" id="IPR035952">
    <property type="entry name" value="Rhomboid-like_sf"/>
</dbReference>
<dbReference type="InterPro" id="IPR022764">
    <property type="entry name" value="Peptidase_S54_rhomboid_dom"/>
</dbReference>
<keyword evidence="5 7" id="KW-1133">Transmembrane helix</keyword>
<organism evidence="9 10">
    <name type="scientific">Nocardioides jishulii</name>
    <dbReference type="NCBI Taxonomy" id="2575440"/>
    <lineage>
        <taxon>Bacteria</taxon>
        <taxon>Bacillati</taxon>
        <taxon>Actinomycetota</taxon>
        <taxon>Actinomycetes</taxon>
        <taxon>Propionibacteriales</taxon>
        <taxon>Nocardioidaceae</taxon>
        <taxon>Nocardioides</taxon>
    </lineage>
</organism>
<keyword evidence="3 7" id="KW-0812">Transmembrane</keyword>
<dbReference type="InterPro" id="IPR050925">
    <property type="entry name" value="Rhomboid_protease_S54"/>
</dbReference>
<feature type="transmembrane region" description="Helical" evidence="7">
    <location>
        <begin position="118"/>
        <end position="138"/>
    </location>
</feature>
<feature type="transmembrane region" description="Helical" evidence="7">
    <location>
        <begin position="254"/>
        <end position="273"/>
    </location>
</feature>
<dbReference type="GO" id="GO:0016020">
    <property type="term" value="C:membrane"/>
    <property type="evidence" value="ECO:0007669"/>
    <property type="project" value="UniProtKB-SubCell"/>
</dbReference>
<feature type="transmembrane region" description="Helical" evidence="7">
    <location>
        <begin position="175"/>
        <end position="196"/>
    </location>
</feature>
<evidence type="ECO:0000256" key="1">
    <source>
        <dbReference type="ARBA" id="ARBA00004141"/>
    </source>
</evidence>
<dbReference type="PANTHER" id="PTHR43731:SF14">
    <property type="entry name" value="PRESENILIN-ASSOCIATED RHOMBOID-LIKE PROTEIN, MITOCHONDRIAL"/>
    <property type="match status" value="1"/>
</dbReference>
<evidence type="ECO:0000256" key="2">
    <source>
        <dbReference type="ARBA" id="ARBA00009045"/>
    </source>
</evidence>
<keyword evidence="6 7" id="KW-0472">Membrane</keyword>
<evidence type="ECO:0000256" key="4">
    <source>
        <dbReference type="ARBA" id="ARBA00022801"/>
    </source>
</evidence>
<protein>
    <submittedName>
        <fullName evidence="9">Rhomboid family intramembrane serine protease</fullName>
    </submittedName>
</protein>
<dbReference type="PANTHER" id="PTHR43731">
    <property type="entry name" value="RHOMBOID PROTEASE"/>
    <property type="match status" value="1"/>
</dbReference>
<accession>A0A4U2YV79</accession>
<keyword evidence="10" id="KW-1185">Reference proteome</keyword>
<dbReference type="Proteomes" id="UP000307808">
    <property type="component" value="Unassembled WGS sequence"/>
</dbReference>
<evidence type="ECO:0000256" key="3">
    <source>
        <dbReference type="ARBA" id="ARBA00022692"/>
    </source>
</evidence>
<reference evidence="9 10" key="1">
    <citation type="submission" date="2019-04" db="EMBL/GenBank/DDBJ databases">
        <authorList>
            <person name="Dong K."/>
        </authorList>
    </citation>
    <scope>NUCLEOTIDE SEQUENCE [LARGE SCALE GENOMIC DNA]</scope>
    <source>
        <strain evidence="10">dk3543</strain>
    </source>
</reference>
<comment type="similarity">
    <text evidence="2">Belongs to the peptidase S54 family.</text>
</comment>
<evidence type="ECO:0000313" key="9">
    <source>
        <dbReference type="EMBL" id="TKI64875.1"/>
    </source>
</evidence>
<evidence type="ECO:0000256" key="7">
    <source>
        <dbReference type="SAM" id="Phobius"/>
    </source>
</evidence>
<evidence type="ECO:0000259" key="8">
    <source>
        <dbReference type="Pfam" id="PF01694"/>
    </source>
</evidence>
<feature type="transmembrane region" description="Helical" evidence="7">
    <location>
        <begin position="203"/>
        <end position="220"/>
    </location>
</feature>
<evidence type="ECO:0000256" key="6">
    <source>
        <dbReference type="ARBA" id="ARBA00023136"/>
    </source>
</evidence>
<proteinExistence type="inferred from homology"/>
<feature type="transmembrane region" description="Helical" evidence="7">
    <location>
        <begin position="150"/>
        <end position="169"/>
    </location>
</feature>
<feature type="domain" description="Peptidase S54 rhomboid" evidence="8">
    <location>
        <begin position="109"/>
        <end position="240"/>
    </location>
</feature>
<keyword evidence="4" id="KW-0378">Hydrolase</keyword>
<keyword evidence="9" id="KW-0645">Protease</keyword>